<evidence type="ECO:0000256" key="3">
    <source>
        <dbReference type="ARBA" id="ARBA00022840"/>
    </source>
</evidence>
<dbReference type="PANTHER" id="PTHR10695">
    <property type="entry name" value="DEPHOSPHO-COA KINASE-RELATED"/>
    <property type="match status" value="1"/>
</dbReference>
<dbReference type="InterPro" id="IPR001977">
    <property type="entry name" value="Depp_CoAkinase"/>
</dbReference>
<dbReference type="GO" id="GO:0005737">
    <property type="term" value="C:cytoplasm"/>
    <property type="evidence" value="ECO:0007669"/>
    <property type="project" value="UniProtKB-SubCell"/>
</dbReference>
<dbReference type="EC" id="2.7.1.24" evidence="5 6"/>
<evidence type="ECO:0000256" key="4">
    <source>
        <dbReference type="ARBA" id="ARBA00022993"/>
    </source>
</evidence>
<keyword evidence="8" id="KW-1185">Reference proteome</keyword>
<keyword evidence="3 5" id="KW-0067">ATP-binding</keyword>
<dbReference type="OrthoDB" id="9812943at2"/>
<dbReference type="CDD" id="cd02022">
    <property type="entry name" value="DPCK"/>
    <property type="match status" value="1"/>
</dbReference>
<dbReference type="UniPathway" id="UPA00241">
    <property type="reaction ID" value="UER00356"/>
</dbReference>
<dbReference type="Gene3D" id="3.40.50.300">
    <property type="entry name" value="P-loop containing nucleotide triphosphate hydrolases"/>
    <property type="match status" value="1"/>
</dbReference>
<evidence type="ECO:0000256" key="6">
    <source>
        <dbReference type="NCBIfam" id="TIGR00152"/>
    </source>
</evidence>
<dbReference type="EMBL" id="FQZX01000002">
    <property type="protein sequence ID" value="SHK26731.1"/>
    <property type="molecule type" value="Genomic_DNA"/>
</dbReference>
<dbReference type="STRING" id="228958.SAMN04488007_2575"/>
<feature type="binding site" evidence="5">
    <location>
        <begin position="11"/>
        <end position="16"/>
    </location>
    <ligand>
        <name>ATP</name>
        <dbReference type="ChEBI" id="CHEBI:30616"/>
    </ligand>
</feature>
<dbReference type="InterPro" id="IPR027417">
    <property type="entry name" value="P-loop_NTPase"/>
</dbReference>
<proteinExistence type="inferred from homology"/>
<dbReference type="NCBIfam" id="TIGR00152">
    <property type="entry name" value="dephospho-CoA kinase"/>
    <property type="match status" value="1"/>
</dbReference>
<dbReference type="HAMAP" id="MF_00376">
    <property type="entry name" value="Dephospho_CoA_kinase"/>
    <property type="match status" value="1"/>
</dbReference>
<dbReference type="Proteomes" id="UP000184314">
    <property type="component" value="Unassembled WGS sequence"/>
</dbReference>
<comment type="pathway">
    <text evidence="5">Cofactor biosynthesis; coenzyme A biosynthesis; CoA from (R)-pantothenate: step 5/5.</text>
</comment>
<dbReference type="GO" id="GO:0015937">
    <property type="term" value="P:coenzyme A biosynthetic process"/>
    <property type="evidence" value="ECO:0007669"/>
    <property type="project" value="UniProtKB-UniRule"/>
</dbReference>
<dbReference type="PROSITE" id="PS51219">
    <property type="entry name" value="DPCK"/>
    <property type="match status" value="1"/>
</dbReference>
<keyword evidence="2 5" id="KW-0547">Nucleotide-binding</keyword>
<dbReference type="AlphaFoldDB" id="A0A1M6R2J5"/>
<dbReference type="Pfam" id="PF01121">
    <property type="entry name" value="CoaE"/>
    <property type="match status" value="1"/>
</dbReference>
<protein>
    <recommendedName>
        <fullName evidence="5 6">Dephospho-CoA kinase</fullName>
        <ecNumber evidence="5 6">2.7.1.24</ecNumber>
    </recommendedName>
    <alternativeName>
        <fullName evidence="5">Dephosphocoenzyme A kinase</fullName>
    </alternativeName>
</protein>
<accession>A0A1M6R2J5</accession>
<evidence type="ECO:0000313" key="8">
    <source>
        <dbReference type="Proteomes" id="UP000184314"/>
    </source>
</evidence>
<sequence>MIIIGLTGGIGSGKSTVATMFKELGVPVYDSDQRAKYLMNTSKTINKQLVELLGDEAYEKGKLNRPYIAEKVFNDSELLAELNNIVHPVVRQDFIDWTNEQDASYVIQETALLFENKSQDLYDEVILVTAPKEVRISRVLNRDNTTRAQVEARMNNQLEDKIKLELANFIIENIDLERTREKVLQVHASILADC</sequence>
<evidence type="ECO:0000256" key="5">
    <source>
        <dbReference type="HAMAP-Rule" id="MF_00376"/>
    </source>
</evidence>
<reference evidence="8" key="1">
    <citation type="submission" date="2016-11" db="EMBL/GenBank/DDBJ databases">
        <authorList>
            <person name="Varghese N."/>
            <person name="Submissions S."/>
        </authorList>
    </citation>
    <scope>NUCLEOTIDE SEQUENCE [LARGE SCALE GENOMIC DNA]</scope>
    <source>
        <strain evidence="8">DSM 16478</strain>
    </source>
</reference>
<organism evidence="7 8">
    <name type="scientific">Maribacter aquivivus</name>
    <dbReference type="NCBI Taxonomy" id="228958"/>
    <lineage>
        <taxon>Bacteria</taxon>
        <taxon>Pseudomonadati</taxon>
        <taxon>Bacteroidota</taxon>
        <taxon>Flavobacteriia</taxon>
        <taxon>Flavobacteriales</taxon>
        <taxon>Flavobacteriaceae</taxon>
        <taxon>Maribacter</taxon>
    </lineage>
</organism>
<dbReference type="PANTHER" id="PTHR10695:SF46">
    <property type="entry name" value="BIFUNCTIONAL COENZYME A SYNTHASE-RELATED"/>
    <property type="match status" value="1"/>
</dbReference>
<dbReference type="RefSeq" id="WP_073244750.1">
    <property type="nucleotide sequence ID" value="NZ_FQZX01000002.1"/>
</dbReference>
<gene>
    <name evidence="5" type="primary">coaE</name>
    <name evidence="7" type="ORF">SAMN04488007_2575</name>
</gene>
<keyword evidence="4 5" id="KW-0173">Coenzyme A biosynthesis</keyword>
<comment type="catalytic activity">
    <reaction evidence="5">
        <text>3'-dephospho-CoA + ATP = ADP + CoA + H(+)</text>
        <dbReference type="Rhea" id="RHEA:18245"/>
        <dbReference type="ChEBI" id="CHEBI:15378"/>
        <dbReference type="ChEBI" id="CHEBI:30616"/>
        <dbReference type="ChEBI" id="CHEBI:57287"/>
        <dbReference type="ChEBI" id="CHEBI:57328"/>
        <dbReference type="ChEBI" id="CHEBI:456216"/>
        <dbReference type="EC" id="2.7.1.24"/>
    </reaction>
</comment>
<comment type="function">
    <text evidence="5">Catalyzes the phosphorylation of the 3'-hydroxyl group of dephosphocoenzyme A to form coenzyme A.</text>
</comment>
<keyword evidence="5" id="KW-0963">Cytoplasm</keyword>
<evidence type="ECO:0000256" key="2">
    <source>
        <dbReference type="ARBA" id="ARBA00022741"/>
    </source>
</evidence>
<name>A0A1M6R2J5_9FLAO</name>
<dbReference type="GO" id="GO:0005524">
    <property type="term" value="F:ATP binding"/>
    <property type="evidence" value="ECO:0007669"/>
    <property type="project" value="UniProtKB-UniRule"/>
</dbReference>
<dbReference type="SUPFAM" id="SSF52540">
    <property type="entry name" value="P-loop containing nucleoside triphosphate hydrolases"/>
    <property type="match status" value="1"/>
</dbReference>
<keyword evidence="5 7" id="KW-0418">Kinase</keyword>
<comment type="subcellular location">
    <subcellularLocation>
        <location evidence="5">Cytoplasm</location>
    </subcellularLocation>
</comment>
<dbReference type="PRINTS" id="PR00988">
    <property type="entry name" value="URIDINKINASE"/>
</dbReference>
<evidence type="ECO:0000256" key="1">
    <source>
        <dbReference type="ARBA" id="ARBA00009018"/>
    </source>
</evidence>
<dbReference type="GO" id="GO:0004140">
    <property type="term" value="F:dephospho-CoA kinase activity"/>
    <property type="evidence" value="ECO:0007669"/>
    <property type="project" value="UniProtKB-UniRule"/>
</dbReference>
<evidence type="ECO:0000313" key="7">
    <source>
        <dbReference type="EMBL" id="SHK26731.1"/>
    </source>
</evidence>
<comment type="similarity">
    <text evidence="1 5">Belongs to the CoaE family.</text>
</comment>
<keyword evidence="5" id="KW-0808">Transferase</keyword>